<evidence type="ECO:0000256" key="1">
    <source>
        <dbReference type="ARBA" id="ARBA00004123"/>
    </source>
</evidence>
<evidence type="ECO:0000313" key="5">
    <source>
        <dbReference type="EMBL" id="CAO98830.1"/>
    </source>
</evidence>
<dbReference type="AlphaFoldDB" id="A7WPH6"/>
<dbReference type="InterPro" id="IPR049629">
    <property type="entry name" value="DPY30_SDC1_DD"/>
</dbReference>
<feature type="compositionally biased region" description="Low complexity" evidence="4">
    <location>
        <begin position="1"/>
        <end position="22"/>
    </location>
</feature>
<feature type="region of interest" description="Disordered" evidence="4">
    <location>
        <begin position="1"/>
        <end position="106"/>
    </location>
</feature>
<dbReference type="InterPro" id="IPR007858">
    <property type="entry name" value="Dpy-30_motif"/>
</dbReference>
<proteinExistence type="inferred from homology"/>
<evidence type="ECO:0000256" key="2">
    <source>
        <dbReference type="ARBA" id="ARBA00010849"/>
    </source>
</evidence>
<evidence type="ECO:0000256" key="4">
    <source>
        <dbReference type="SAM" id="MobiDB-lite"/>
    </source>
</evidence>
<evidence type="ECO:0000256" key="3">
    <source>
        <dbReference type="ARBA" id="ARBA00023242"/>
    </source>
</evidence>
<keyword evidence="3" id="KW-0539">Nucleus</keyword>
<dbReference type="EMBL" id="AM850117">
    <property type="protein sequence ID" value="CAO98830.1"/>
    <property type="molecule type" value="Genomic_DNA"/>
</dbReference>
<organism evidence="5">
    <name type="scientific">Nakaseomyces delphensis</name>
    <name type="common">Yeast</name>
    <name type="synonym">Kluyveromyces delphensis</name>
    <dbReference type="NCBI Taxonomy" id="51657"/>
    <lineage>
        <taxon>Eukaryota</taxon>
        <taxon>Fungi</taxon>
        <taxon>Dikarya</taxon>
        <taxon>Ascomycota</taxon>
        <taxon>Saccharomycotina</taxon>
        <taxon>Saccharomycetes</taxon>
        <taxon>Saccharomycetales</taxon>
        <taxon>Saccharomycetaceae</taxon>
        <taxon>Nakaseomyces</taxon>
    </lineage>
</organism>
<feature type="compositionally biased region" description="Polar residues" evidence="4">
    <location>
        <begin position="74"/>
        <end position="93"/>
    </location>
</feature>
<dbReference type="GO" id="GO:0005634">
    <property type="term" value="C:nucleus"/>
    <property type="evidence" value="ECO:0007669"/>
    <property type="project" value="UniProtKB-SubCell"/>
</dbReference>
<feature type="compositionally biased region" description="Polar residues" evidence="4">
    <location>
        <begin position="47"/>
        <end position="65"/>
    </location>
</feature>
<dbReference type="CDD" id="cd22965">
    <property type="entry name" value="DD_DPY30_SDC1"/>
    <property type="match status" value="1"/>
</dbReference>
<reference evidence="5" key="1">
    <citation type="submission" date="2007-08" db="EMBL/GenBank/DDBJ databases">
        <title>Nakaseomyces delphensis STP1 region.</title>
        <authorList>
            <person name="Wolfe K.H."/>
        </authorList>
    </citation>
    <scope>NUCLEOTIDE SEQUENCE</scope>
    <source>
        <strain evidence="5">CBS 2170</strain>
    </source>
</reference>
<dbReference type="Pfam" id="PF05186">
    <property type="entry name" value="Dpy-30"/>
    <property type="match status" value="1"/>
</dbReference>
<protein>
    <submittedName>
        <fullName evidence="5">Subunit of the COMPASS complex</fullName>
    </submittedName>
</protein>
<gene>
    <name evidence="5" type="primary">sdc1</name>
</gene>
<comment type="subcellular location">
    <subcellularLocation>
        <location evidence="1">Nucleus</location>
    </subcellularLocation>
</comment>
<dbReference type="Gene3D" id="1.20.890.10">
    <property type="entry name" value="cAMP-dependent protein kinase regulatory subunit, dimerization-anchoring domain"/>
    <property type="match status" value="1"/>
</dbReference>
<comment type="similarity">
    <text evidence="2">Belongs to the dpy-30 family.</text>
</comment>
<sequence>MNIHDVVTQDTADQQDATDQQDSGIVTQRNEVPLKVEESMPQDTKETIPNPNPSLESVTEQTNPAIGTAASLPTFISSQEGSSQPQTGPQIQPQLDPHTLQSPEPVPQLKQEMNGLVGDTKSKLDLVNTIGGSQTRRYLNEYVTPALLDGMRQIAIKQPENPLRVLGEYLIARSEDTK</sequence>
<feature type="compositionally biased region" description="Basic and acidic residues" evidence="4">
    <location>
        <begin position="32"/>
        <end position="46"/>
    </location>
</feature>
<name>A7WPH6_NAKDE</name>
<accession>A7WPH6</accession>